<evidence type="ECO:0000313" key="2">
    <source>
        <dbReference type="Proteomes" id="UP000244898"/>
    </source>
</evidence>
<protein>
    <submittedName>
        <fullName evidence="1">Uncharacterized protein</fullName>
    </submittedName>
</protein>
<name>A0A2R8CAJ4_9RHOB</name>
<dbReference type="RefSeq" id="WP_108788756.1">
    <property type="nucleotide sequence ID" value="NZ_ONZG01000007.1"/>
</dbReference>
<dbReference type="AlphaFoldDB" id="A0A2R8CAJ4"/>
<reference evidence="2" key="1">
    <citation type="submission" date="2018-03" db="EMBL/GenBank/DDBJ databases">
        <authorList>
            <person name="Rodrigo-Torres L."/>
            <person name="Arahal R. D."/>
            <person name="Lucena T."/>
        </authorList>
    </citation>
    <scope>NUCLEOTIDE SEQUENCE [LARGE SCALE GENOMIC DNA]</scope>
    <source>
        <strain evidence="2">CECT 7615</strain>
    </source>
</reference>
<dbReference type="Proteomes" id="UP000244898">
    <property type="component" value="Unassembled WGS sequence"/>
</dbReference>
<keyword evidence="2" id="KW-1185">Reference proteome</keyword>
<sequence length="736" mass="81709">MNMNFSSTGVLRDGSGRFTGQGAFDTDLPTPKTKFTTLTEVDGDLREALEGADEVLASCAETTCGVATVVCRASPGAGKSRLARLLMAEKARRDEECRVSFHLPTLDLAEEAANEARDLGLKAQAIRGRSAKRPDGSGTMCAKVDLVERASRLGIGVRDSFCRRVDEDGNEQRCLHFSHCAYLQQFRTEAEHAFLATNYLSLPDPVEKCDLRIVDETFWQQFLSIRDVSTVAFIEPRTFFPRSMASDHAGLLDAAKQVVAALIDGSSPLSLPFTSEDYSKFSALEWQGKAPDPDLAPDQSGVLQDHLLKHAEFCFRQVSKFSAIWSVLADAKEAGLSETERLRLRTDGDRHFIRILRRKELLHSEPMLVLDADADDDILSALGCDVRAKHEVALRPNAKITQLHDRRMTNGSLLTKPGIRETWRQIIAREVLIDKLGQGSGVLVGATRKVVRAFFKDAGHSFDGMTEEQVSEFMLETKLHGAQWLWFGGRALGSNRYKDCSSVVVMGREELPVTALEDQARALWGDTPGKPLELIEPDETGMLRMPTATVPYEMTNGSAKAVQAPCHPDQRVRRLQLQSREFSTRQLIERLRLARSSYPKRVIIGCNIPIPGMPVDDLISWQELSPRRIEAAAIDGLLGSGGVRLSPDGLAKAAPNVFPTQEAARTYLKRNEVRFSFACDSDNGKFLGDRLQFASLRRNVRHARRESALLLRLSGDIRGDAERLWGDLKTFELVKC</sequence>
<organism evidence="1 2">
    <name type="scientific">Falsiruegeria mediterranea M17</name>
    <dbReference type="NCBI Taxonomy" id="1200281"/>
    <lineage>
        <taxon>Bacteria</taxon>
        <taxon>Pseudomonadati</taxon>
        <taxon>Pseudomonadota</taxon>
        <taxon>Alphaproteobacteria</taxon>
        <taxon>Rhodobacterales</taxon>
        <taxon>Roseobacteraceae</taxon>
        <taxon>Falsiruegeria</taxon>
    </lineage>
</organism>
<accession>A0A2R8CAJ4</accession>
<evidence type="ECO:0000313" key="1">
    <source>
        <dbReference type="EMBL" id="SPJ29403.1"/>
    </source>
</evidence>
<gene>
    <name evidence="1" type="ORF">TRM7615_02921</name>
</gene>
<proteinExistence type="predicted"/>
<dbReference type="OrthoDB" id="7857683at2"/>
<dbReference type="EMBL" id="ONZG01000007">
    <property type="protein sequence ID" value="SPJ29403.1"/>
    <property type="molecule type" value="Genomic_DNA"/>
</dbReference>